<evidence type="ECO:0000313" key="3">
    <source>
        <dbReference type="Proteomes" id="UP000478052"/>
    </source>
</evidence>
<dbReference type="EMBL" id="VUJU01014859">
    <property type="protein sequence ID" value="KAF0699609.1"/>
    <property type="molecule type" value="Genomic_DNA"/>
</dbReference>
<protein>
    <recommendedName>
        <fullName evidence="1">DUF7869 domain-containing protein</fullName>
    </recommendedName>
</protein>
<feature type="domain" description="DUF7869" evidence="1">
    <location>
        <begin position="275"/>
        <end position="390"/>
    </location>
</feature>
<dbReference type="AlphaFoldDB" id="A0A6G0VLR6"/>
<dbReference type="OrthoDB" id="6629246at2759"/>
<dbReference type="Proteomes" id="UP000478052">
    <property type="component" value="Unassembled WGS sequence"/>
</dbReference>
<reference evidence="2 3" key="1">
    <citation type="submission" date="2019-08" db="EMBL/GenBank/DDBJ databases">
        <title>Whole genome of Aphis craccivora.</title>
        <authorList>
            <person name="Voronova N.V."/>
            <person name="Shulinski R.S."/>
            <person name="Bandarenka Y.V."/>
            <person name="Zhorov D.G."/>
            <person name="Warner D."/>
        </authorList>
    </citation>
    <scope>NUCLEOTIDE SEQUENCE [LARGE SCALE GENOMIC DNA]</scope>
    <source>
        <strain evidence="2">180601</strain>
        <tissue evidence="2">Whole Body</tissue>
    </source>
</reference>
<accession>A0A6G0VLR6</accession>
<gene>
    <name evidence="2" type="ORF">FWK35_00038188</name>
</gene>
<dbReference type="Pfam" id="PF25273">
    <property type="entry name" value="DUF7869"/>
    <property type="match status" value="1"/>
</dbReference>
<dbReference type="PANTHER" id="PTHR10773:SF19">
    <property type="match status" value="1"/>
</dbReference>
<evidence type="ECO:0000313" key="2">
    <source>
        <dbReference type="EMBL" id="KAF0699609.1"/>
    </source>
</evidence>
<name>A0A6G0VLR6_APHCR</name>
<proteinExistence type="predicted"/>
<dbReference type="InterPro" id="IPR057191">
    <property type="entry name" value="DUF7869"/>
</dbReference>
<comment type="caution">
    <text evidence="2">The sequence shown here is derived from an EMBL/GenBank/DDBJ whole genome shotgun (WGS) entry which is preliminary data.</text>
</comment>
<keyword evidence="3" id="KW-1185">Reference proteome</keyword>
<evidence type="ECO:0000259" key="1">
    <source>
        <dbReference type="Pfam" id="PF25273"/>
    </source>
</evidence>
<dbReference type="PANTHER" id="PTHR10773">
    <property type="entry name" value="DNA-DIRECTED RNA POLYMERASES I, II, AND III SUBUNIT RPABC2"/>
    <property type="match status" value="1"/>
</dbReference>
<sequence length="519" mass="60685">MREKLFSDFWSLGDKNRQWDFIARYVKTFDKKVSTNSSTRRQLSKKYYFPIQNEEIQVCKIMFLKTFSISEKIVGNVSKNLAVSPVIPTDQRGLHKNRPHKIAREVIDCIKQHISMFPVVDSHYSRKDSKKKYLESDLSIAKMHRFYLEWAKTQNTISEKAQKATLRQYTDIFNEHFNYSFFKPKKDLCDVCEKFKLATPEEKVLLKTSNEEHLKNKSIARDKKNIDKTRAINDPEVCVAVFDLQKVLITPKSEVSSFYYKRKLATYNFTVYDIGKKIGYCYTWNEREAKRGSSEIATCLLKFMKHKKENGVKDFSFYSDNCGGQNRNRFIFAMWEYAAAKLKVKITHTFLEKGHTQNEGDSVHACIENAQKGKVIYIPAQWVTLISCAKVNGKPYKVIEVSNEEFLDFKPLVNEKQFNWKTADDGTKIKWNSIREITVDYKNPFQLFIKYDLNAADFIKIDINKGHKKQRGRHQPRCEPIKAYNGKLSIEKLKISDLLSLCSMGLIPTAYHDFYKSLQ</sequence>
<organism evidence="2 3">
    <name type="scientific">Aphis craccivora</name>
    <name type="common">Cowpea aphid</name>
    <dbReference type="NCBI Taxonomy" id="307492"/>
    <lineage>
        <taxon>Eukaryota</taxon>
        <taxon>Metazoa</taxon>
        <taxon>Ecdysozoa</taxon>
        <taxon>Arthropoda</taxon>
        <taxon>Hexapoda</taxon>
        <taxon>Insecta</taxon>
        <taxon>Pterygota</taxon>
        <taxon>Neoptera</taxon>
        <taxon>Paraneoptera</taxon>
        <taxon>Hemiptera</taxon>
        <taxon>Sternorrhyncha</taxon>
        <taxon>Aphidomorpha</taxon>
        <taxon>Aphidoidea</taxon>
        <taxon>Aphididae</taxon>
        <taxon>Aphidini</taxon>
        <taxon>Aphis</taxon>
        <taxon>Aphis</taxon>
    </lineage>
</organism>